<dbReference type="PANTHER" id="PTHR40980:SF3">
    <property type="entry name" value="TONB-DEPENDENT RECEPTOR-LIKE BETA-BARREL DOMAIN-CONTAINING PROTEIN"/>
    <property type="match status" value="1"/>
</dbReference>
<dbReference type="Gene3D" id="2.40.170.20">
    <property type="entry name" value="TonB-dependent receptor, beta-barrel domain"/>
    <property type="match status" value="1"/>
</dbReference>
<evidence type="ECO:0000256" key="1">
    <source>
        <dbReference type="ARBA" id="ARBA00004571"/>
    </source>
</evidence>
<evidence type="ECO:0000256" key="4">
    <source>
        <dbReference type="ARBA" id="ARBA00022692"/>
    </source>
</evidence>
<dbReference type="InterPro" id="IPR039426">
    <property type="entry name" value="TonB-dep_rcpt-like"/>
</dbReference>
<keyword evidence="7 8" id="KW-0998">Cell outer membrane</keyword>
<evidence type="ECO:0000256" key="5">
    <source>
        <dbReference type="ARBA" id="ARBA00023077"/>
    </source>
</evidence>
<accession>A0A7X1FT16</accession>
<organism evidence="13 14">
    <name type="scientific">Novosphingobium flavum</name>
    <dbReference type="NCBI Taxonomy" id="1778672"/>
    <lineage>
        <taxon>Bacteria</taxon>
        <taxon>Pseudomonadati</taxon>
        <taxon>Pseudomonadota</taxon>
        <taxon>Alphaproteobacteria</taxon>
        <taxon>Sphingomonadales</taxon>
        <taxon>Sphingomonadaceae</taxon>
        <taxon>Novosphingobium</taxon>
    </lineage>
</organism>
<keyword evidence="4 8" id="KW-0812">Transmembrane</keyword>
<dbReference type="Pfam" id="PF07715">
    <property type="entry name" value="Plug"/>
    <property type="match status" value="1"/>
</dbReference>
<dbReference type="Pfam" id="PF00593">
    <property type="entry name" value="TonB_dep_Rec_b-barrel"/>
    <property type="match status" value="1"/>
</dbReference>
<dbReference type="InterPro" id="IPR012910">
    <property type="entry name" value="Plug_dom"/>
</dbReference>
<dbReference type="SUPFAM" id="SSF56935">
    <property type="entry name" value="Porins"/>
    <property type="match status" value="1"/>
</dbReference>
<comment type="similarity">
    <text evidence="8 9">Belongs to the TonB-dependent receptor family.</text>
</comment>
<keyword evidence="5 9" id="KW-0798">TonB box</keyword>
<feature type="chain" id="PRO_5031466001" evidence="10">
    <location>
        <begin position="23"/>
        <end position="965"/>
    </location>
</feature>
<dbReference type="RefSeq" id="WP_185664630.1">
    <property type="nucleotide sequence ID" value="NZ_JACLAW010000009.1"/>
</dbReference>
<feature type="signal peptide" evidence="10">
    <location>
        <begin position="1"/>
        <end position="22"/>
    </location>
</feature>
<keyword evidence="3 8" id="KW-1134">Transmembrane beta strand</keyword>
<evidence type="ECO:0000256" key="7">
    <source>
        <dbReference type="ARBA" id="ARBA00023237"/>
    </source>
</evidence>
<keyword evidence="2 8" id="KW-0813">Transport</keyword>
<dbReference type="InterPro" id="IPR000531">
    <property type="entry name" value="Beta-barrel_TonB"/>
</dbReference>
<evidence type="ECO:0000256" key="2">
    <source>
        <dbReference type="ARBA" id="ARBA00022448"/>
    </source>
</evidence>
<evidence type="ECO:0000256" key="10">
    <source>
        <dbReference type="SAM" id="SignalP"/>
    </source>
</evidence>
<feature type="domain" description="TonB-dependent receptor-like beta-barrel" evidence="11">
    <location>
        <begin position="442"/>
        <end position="931"/>
    </location>
</feature>
<dbReference type="GO" id="GO:0009279">
    <property type="term" value="C:cell outer membrane"/>
    <property type="evidence" value="ECO:0007669"/>
    <property type="project" value="UniProtKB-SubCell"/>
</dbReference>
<dbReference type="Proteomes" id="UP000566813">
    <property type="component" value="Unassembled WGS sequence"/>
</dbReference>
<gene>
    <name evidence="13" type="ORF">H7F51_12415</name>
</gene>
<keyword evidence="14" id="KW-1185">Reference proteome</keyword>
<dbReference type="InterPro" id="IPR036942">
    <property type="entry name" value="Beta-barrel_TonB_sf"/>
</dbReference>
<dbReference type="PROSITE" id="PS52016">
    <property type="entry name" value="TONB_DEPENDENT_REC_3"/>
    <property type="match status" value="1"/>
</dbReference>
<evidence type="ECO:0000259" key="12">
    <source>
        <dbReference type="Pfam" id="PF07715"/>
    </source>
</evidence>
<keyword evidence="13" id="KW-0675">Receptor</keyword>
<evidence type="ECO:0000256" key="8">
    <source>
        <dbReference type="PROSITE-ProRule" id="PRU01360"/>
    </source>
</evidence>
<keyword evidence="6 8" id="KW-0472">Membrane</keyword>
<dbReference type="PANTHER" id="PTHR40980">
    <property type="entry name" value="PLUG DOMAIN-CONTAINING PROTEIN"/>
    <property type="match status" value="1"/>
</dbReference>
<dbReference type="InterPro" id="IPR010104">
    <property type="entry name" value="TonB_rcpt_bac"/>
</dbReference>
<evidence type="ECO:0000256" key="3">
    <source>
        <dbReference type="ARBA" id="ARBA00022452"/>
    </source>
</evidence>
<evidence type="ECO:0000256" key="6">
    <source>
        <dbReference type="ARBA" id="ARBA00023136"/>
    </source>
</evidence>
<feature type="domain" description="TonB-dependent receptor plug" evidence="12">
    <location>
        <begin position="69"/>
        <end position="179"/>
    </location>
</feature>
<dbReference type="EMBL" id="JACLAW010000009">
    <property type="protein sequence ID" value="MBC2666324.1"/>
    <property type="molecule type" value="Genomic_DNA"/>
</dbReference>
<protein>
    <submittedName>
        <fullName evidence="13">TonB-dependent receptor</fullName>
    </submittedName>
</protein>
<dbReference type="AlphaFoldDB" id="A0A7X1FT16"/>
<dbReference type="NCBIfam" id="TIGR01782">
    <property type="entry name" value="TonB-Xanth-Caul"/>
    <property type="match status" value="1"/>
</dbReference>
<sequence length="965" mass="103623">MRNTITPLALFKAALVAGSALAAPSLAMAQTAPAATAAEAGQPATGEEAAQDIVVTGFRQSLEAALNVKRNTIAAVDAIVAEDIAKFPDQNLAESLQRIPGISIVRDGGEGRAITVRGLSSQFTRVRVNGMETIATSTDGASSNRDRAFDFNVFASELFSSLVVHKTAEASLDEGSLGAVVDLNTGNPLTGKAGLHGAISAVASYNDLSKNLGPRLAGLVSWRNDAGTLGVSVSAAYSKIRTLEMGNNSVRWAQARFDSVDGTPCWYTSSTSSIVSPNSGGSYRSSTACDKAALTFHPRIPRYGEVSHRRERLGLTGSIQFEPTEHTKLSLDGLYSRFKEDREEQWGEVLLRSNERAIDVVNPVYDANGNMIKATLNDVYVRTEHYLRKSSTEFYQLGATLDQDVTDKLRFTLMGGFSKSDASIPVETTIMFDDKDAQGYSYDYTDMQHPKLTFGTSVTDPANFQLAEIRDRPSSVTNRFKTVQLRTEWDVAEGYTLKLGGAWRRFNFDVASYLRDTAVCGNGGTSLVTSTSGTIACSASSVFGPTAIYGFPVTSALSQLFTLAPSGQPGGTTTQWLVANLPAAAAFTQLYSRTAAPDIGNIRGVQETSKTAYLQADAKGNIAGLEYALNAGVRYAATEQVTSGLGQAAPIKRTYDDWLPSLNLALFPTQNIIVRAAVAKVMTRPSLGSLSGGTADGFNYRVTQGNPDLEPYRATNYDLSFEWYFGRGAVASVALFKKDVSTFTQSQSISGLTFAETGASVAALSPSSPAYLSIGTSGDQLLQPIWQLSKTINGTGASLKGVELALQLPFKVFLDSGFLSNFGVLANATFIDSKATFTLQGPATTPGGSLPNVTVTNTLSNVSKTAWNGTLYYDDGKFSSRIMVSYRGRYHEGASGTGNLLEGYGATTNLDASIRYKLTDNLEVSVEGNNLLDTYRYRFTDFDTDRNYENNHFGRTILVGARFRY</sequence>
<proteinExistence type="inferred from homology"/>
<evidence type="ECO:0000259" key="11">
    <source>
        <dbReference type="Pfam" id="PF00593"/>
    </source>
</evidence>
<comment type="subcellular location">
    <subcellularLocation>
        <location evidence="1 8">Cell outer membrane</location>
        <topology evidence="1 8">Multi-pass membrane protein</topology>
    </subcellularLocation>
</comment>
<keyword evidence="10" id="KW-0732">Signal</keyword>
<evidence type="ECO:0000256" key="9">
    <source>
        <dbReference type="RuleBase" id="RU003357"/>
    </source>
</evidence>
<dbReference type="InterPro" id="IPR037066">
    <property type="entry name" value="Plug_dom_sf"/>
</dbReference>
<reference evidence="13 14" key="1">
    <citation type="submission" date="2020-08" db="EMBL/GenBank/DDBJ databases">
        <title>The genome sequence of type strain Novosphingobium flavum NBRC 111647.</title>
        <authorList>
            <person name="Liu Y."/>
        </authorList>
    </citation>
    <scope>NUCLEOTIDE SEQUENCE [LARGE SCALE GENOMIC DNA]</scope>
    <source>
        <strain evidence="13 14">NBRC 111647</strain>
    </source>
</reference>
<evidence type="ECO:0000313" key="14">
    <source>
        <dbReference type="Proteomes" id="UP000566813"/>
    </source>
</evidence>
<name>A0A7X1FT16_9SPHN</name>
<dbReference type="CDD" id="cd01347">
    <property type="entry name" value="ligand_gated_channel"/>
    <property type="match status" value="1"/>
</dbReference>
<comment type="caution">
    <text evidence="13">The sequence shown here is derived from an EMBL/GenBank/DDBJ whole genome shotgun (WGS) entry which is preliminary data.</text>
</comment>
<evidence type="ECO:0000313" key="13">
    <source>
        <dbReference type="EMBL" id="MBC2666324.1"/>
    </source>
</evidence>
<dbReference type="Gene3D" id="2.170.130.10">
    <property type="entry name" value="TonB-dependent receptor, plug domain"/>
    <property type="match status" value="1"/>
</dbReference>